<keyword evidence="3" id="KW-1185">Reference proteome</keyword>
<dbReference type="Pfam" id="PF19086">
    <property type="entry name" value="Terpene_syn_C_2"/>
    <property type="match status" value="1"/>
</dbReference>
<name>A0ABW2JNM2_9ACTN</name>
<dbReference type="SFLD" id="SFLDS00005">
    <property type="entry name" value="Isoprenoid_Synthase_Type_I"/>
    <property type="match status" value="1"/>
</dbReference>
<proteinExistence type="predicted"/>
<dbReference type="InterPro" id="IPR048143">
    <property type="entry name" value="Selin_dien_syn"/>
</dbReference>
<dbReference type="InterPro" id="IPR034686">
    <property type="entry name" value="Terpene_cyclase-like_2"/>
</dbReference>
<dbReference type="Gene3D" id="1.10.600.10">
    <property type="entry name" value="Farnesyl Diphosphate Synthase"/>
    <property type="match status" value="1"/>
</dbReference>
<dbReference type="EMBL" id="JBHTCF010000010">
    <property type="protein sequence ID" value="MFC7307259.1"/>
    <property type="molecule type" value="Genomic_DNA"/>
</dbReference>
<gene>
    <name evidence="2" type="ORF">ACFQVC_23920</name>
</gene>
<organism evidence="2 3">
    <name type="scientific">Streptomyces monticola</name>
    <dbReference type="NCBI Taxonomy" id="2666263"/>
    <lineage>
        <taxon>Bacteria</taxon>
        <taxon>Bacillati</taxon>
        <taxon>Actinomycetota</taxon>
        <taxon>Actinomycetes</taxon>
        <taxon>Kitasatosporales</taxon>
        <taxon>Streptomycetaceae</taxon>
        <taxon>Streptomyces</taxon>
    </lineage>
</organism>
<dbReference type="EC" id="4.2.3.181" evidence="2"/>
<dbReference type="RefSeq" id="WP_381833865.1">
    <property type="nucleotide sequence ID" value="NZ_JBHTCF010000010.1"/>
</dbReference>
<dbReference type="GO" id="GO:0016829">
    <property type="term" value="F:lyase activity"/>
    <property type="evidence" value="ECO:0007669"/>
    <property type="project" value="UniProtKB-KW"/>
</dbReference>
<dbReference type="NCBIfam" id="NF041565">
    <property type="entry name" value="selin_dien_syn"/>
    <property type="match status" value="1"/>
</dbReference>
<evidence type="ECO:0000313" key="3">
    <source>
        <dbReference type="Proteomes" id="UP001596523"/>
    </source>
</evidence>
<keyword evidence="1 2" id="KW-0456">Lyase</keyword>
<dbReference type="SFLD" id="SFLDG01020">
    <property type="entry name" value="Terpene_Cyclase_Like_2"/>
    <property type="match status" value="1"/>
</dbReference>
<protein>
    <submittedName>
        <fullName evidence="2">Selina-4(15),7(11)-diene synthase</fullName>
        <ecNumber evidence="2">4.2.3.181</ecNumber>
    </submittedName>
</protein>
<dbReference type="SUPFAM" id="SSF48576">
    <property type="entry name" value="Terpenoid synthases"/>
    <property type="match status" value="1"/>
</dbReference>
<reference evidence="3" key="1">
    <citation type="journal article" date="2019" name="Int. J. Syst. Evol. Microbiol.">
        <title>The Global Catalogue of Microorganisms (GCM) 10K type strain sequencing project: providing services to taxonomists for standard genome sequencing and annotation.</title>
        <authorList>
            <consortium name="The Broad Institute Genomics Platform"/>
            <consortium name="The Broad Institute Genome Sequencing Center for Infectious Disease"/>
            <person name="Wu L."/>
            <person name="Ma J."/>
        </authorList>
    </citation>
    <scope>NUCLEOTIDE SEQUENCE [LARGE SCALE GENOMIC DNA]</scope>
    <source>
        <strain evidence="3">SYNS20</strain>
    </source>
</reference>
<dbReference type="InterPro" id="IPR008949">
    <property type="entry name" value="Isoprenoid_synthase_dom_sf"/>
</dbReference>
<sequence>MPGAQAFNAFTLHRPDHALIEQRTGEWAEQFRIGSPALRRHLVTHDIGTFAARILPGGEPQVVQIPGDFVLWLFGVDDGHCEEGDLGRNPEDLAVLSAGLLRIVQNPEVPTLGTDPLAAGLRDLRRRIDVHATPGRTARWVDALREYFFSVIWEASYRKRNGVACLDAHTLMRLYDGATSVIPPLLEMGHGYELDSLERDSTAVRAATEMAYSVITWDNDIFSHHKECRSGLYYLDAVRVLEREYGLTTAEALTEAIRQRDHVLVLFEEPTATLRRQGSPRLRTFLGSLADFIRGAQDWGISSLRYTTPDDPAALPDVFERTPQVSRSAPLGIPSIDWWWDQLPGRGSRTTG</sequence>
<dbReference type="Proteomes" id="UP001596523">
    <property type="component" value="Unassembled WGS sequence"/>
</dbReference>
<evidence type="ECO:0000313" key="2">
    <source>
        <dbReference type="EMBL" id="MFC7307259.1"/>
    </source>
</evidence>
<evidence type="ECO:0000256" key="1">
    <source>
        <dbReference type="ARBA" id="ARBA00023239"/>
    </source>
</evidence>
<comment type="caution">
    <text evidence="2">The sequence shown here is derived from an EMBL/GenBank/DDBJ whole genome shotgun (WGS) entry which is preliminary data.</text>
</comment>
<accession>A0ABW2JNM2</accession>